<protein>
    <submittedName>
        <fullName evidence="4">TonB-dependent receptor</fullName>
    </submittedName>
</protein>
<sequence length="143" mass="15876">MVRAQELNQPDSLRYLPFIPADRLQSELRVNFNKAGTHLANLYARAGIEHTFAQNRFFSAFGTETRTPGYTLVNAGIGADVVNSQAKTLFSIYLTGTNLFDVGYQSHLSRLKYAAFNPTNGRSGVFNMGQNVSLKLLVPLVFK</sequence>
<dbReference type="EMBL" id="CP060784">
    <property type="protein sequence ID" value="QNP53109.1"/>
    <property type="molecule type" value="Genomic_DNA"/>
</dbReference>
<proteinExistence type="predicted"/>
<dbReference type="InterPro" id="IPR036942">
    <property type="entry name" value="Beta-barrel_TonB_sf"/>
</dbReference>
<evidence type="ECO:0000313" key="4">
    <source>
        <dbReference type="EMBL" id="QNP53109.1"/>
    </source>
</evidence>
<gene>
    <name evidence="4" type="ORF">H9L05_05475</name>
</gene>
<comment type="subcellular location">
    <subcellularLocation>
        <location evidence="1">Cell outer membrane</location>
    </subcellularLocation>
</comment>
<keyword evidence="4" id="KW-0675">Receptor</keyword>
<dbReference type="RefSeq" id="WP_187733332.1">
    <property type="nucleotide sequence ID" value="NZ_CP060784.1"/>
</dbReference>
<evidence type="ECO:0000256" key="1">
    <source>
        <dbReference type="ARBA" id="ARBA00004442"/>
    </source>
</evidence>
<reference evidence="4 5" key="1">
    <citation type="submission" date="2020-08" db="EMBL/GenBank/DDBJ databases">
        <title>Genome sequence of Hymenobacter qilianensis JCM 19763T.</title>
        <authorList>
            <person name="Hyun D.-W."/>
            <person name="Bae J.-W."/>
        </authorList>
    </citation>
    <scope>NUCLEOTIDE SEQUENCE [LARGE SCALE GENOMIC DNA]</scope>
    <source>
        <strain evidence="4 5">JCM 19763</strain>
    </source>
</reference>
<keyword evidence="3" id="KW-0998">Cell outer membrane</keyword>
<accession>A0A7H0GXU3</accession>
<dbReference type="Gene3D" id="2.40.170.20">
    <property type="entry name" value="TonB-dependent receptor, beta-barrel domain"/>
    <property type="match status" value="1"/>
</dbReference>
<dbReference type="KEGG" id="hqi:H9L05_05475"/>
<dbReference type="GO" id="GO:0009279">
    <property type="term" value="C:cell outer membrane"/>
    <property type="evidence" value="ECO:0007669"/>
    <property type="project" value="UniProtKB-SubCell"/>
</dbReference>
<keyword evidence="2" id="KW-0472">Membrane</keyword>
<dbReference type="SUPFAM" id="SSF56935">
    <property type="entry name" value="Porins"/>
    <property type="match status" value="1"/>
</dbReference>
<name>A0A7H0GXU3_9BACT</name>
<evidence type="ECO:0000313" key="5">
    <source>
        <dbReference type="Proteomes" id="UP000516093"/>
    </source>
</evidence>
<evidence type="ECO:0000256" key="2">
    <source>
        <dbReference type="ARBA" id="ARBA00023136"/>
    </source>
</evidence>
<keyword evidence="5" id="KW-1185">Reference proteome</keyword>
<dbReference type="Proteomes" id="UP000516093">
    <property type="component" value="Chromosome"/>
</dbReference>
<organism evidence="4 5">
    <name type="scientific">Hymenobacter qilianensis</name>
    <dbReference type="NCBI Taxonomy" id="1385715"/>
    <lineage>
        <taxon>Bacteria</taxon>
        <taxon>Pseudomonadati</taxon>
        <taxon>Bacteroidota</taxon>
        <taxon>Cytophagia</taxon>
        <taxon>Cytophagales</taxon>
        <taxon>Hymenobacteraceae</taxon>
        <taxon>Hymenobacter</taxon>
    </lineage>
</organism>
<dbReference type="AlphaFoldDB" id="A0A7H0GXU3"/>
<evidence type="ECO:0000256" key="3">
    <source>
        <dbReference type="ARBA" id="ARBA00023237"/>
    </source>
</evidence>